<evidence type="ECO:0000259" key="18">
    <source>
        <dbReference type="Pfam" id="PF08016"/>
    </source>
</evidence>
<dbReference type="Gene3D" id="1.10.287.70">
    <property type="match status" value="1"/>
</dbReference>
<evidence type="ECO:0000256" key="13">
    <source>
        <dbReference type="ARBA" id="ARBA00023273"/>
    </source>
</evidence>
<sequence>MSEDQKKSKDDVTIQFRKSGPQELAQLKARLRDTYSDELSWSSQFGEKDKKPKKVHCITRAMAEDFSREQVLFSSLIETLFYIFFASACCIHVTHLKSSDMFYMNEAVKQGLLVKEFGGDNDEDIEPISFAAISTVSDMWRFISKVFIYTIYFDKYYNKYSSIEDDKVLSVLYENVLLGVPRIRQVRVTEDSCEVHTYFRRLFRLCYGPYNEANEDKSAFGLAKGTAWEYTPASITKNIKTVGKVATYNGGGYYLDLSLNGKEAKAQIQKLEENLWITRNSRAVFLDFTVYNTNLNIFGNCKIMFELPPTGGVLPSYKFDSVKLVNNFNEWGYLAFICETIFYIYIFIYLLQSIRELIYFKWKYFLRFWSYIDCSISALAISTFIMTNYMRTHIENHITNIQENPDKYGNLQYMAHLQGLHDDTSAVTLFFVFMRFFKYLNFNRTMGQLNDTLKKCAVDIMGFSIMFFIIFFAYSELGFLLFGAQVSDFRTFGHSMFTLLRTILGDFDYEPIERAHRILAPIYFLSYIFLVFFVLLNMFLAIINDTYADVKTEIAIAPTELQMTDYLKQHFFKITNKCRYFRTRRKKEEAEEKKMDFNVTADEIRRALEKCGFSYLEIEMFFARYNINPLAVVTEYDISRLVAELESMTPGNAQERQSSPEAVKNMEELIEQKQQLKDMEATMFHLATKIDELIQKLEKLGAEREESRKESSDASSF</sequence>
<feature type="domain" description="Polycystin cation channel PKD1/PKD2" evidence="18">
    <location>
        <begin position="327"/>
        <end position="550"/>
    </location>
</feature>
<evidence type="ECO:0000313" key="21">
    <source>
        <dbReference type="Proteomes" id="UP001516400"/>
    </source>
</evidence>
<keyword evidence="9 15" id="KW-0406">Ion transport</keyword>
<evidence type="ECO:0000313" key="20">
    <source>
        <dbReference type="EMBL" id="KAL3275221.1"/>
    </source>
</evidence>
<keyword evidence="10 17" id="KW-0472">Membrane</keyword>
<dbReference type="PANTHER" id="PTHR10877:SF183">
    <property type="entry name" value="AT14535P-RELATED"/>
    <property type="match status" value="1"/>
</dbReference>
<evidence type="ECO:0000256" key="6">
    <source>
        <dbReference type="ARBA" id="ARBA00022692"/>
    </source>
</evidence>
<evidence type="ECO:0000256" key="12">
    <source>
        <dbReference type="ARBA" id="ARBA00023180"/>
    </source>
</evidence>
<feature type="domain" description="Polycystin" evidence="19">
    <location>
        <begin position="130"/>
        <end position="325"/>
    </location>
</feature>
<evidence type="ECO:0000256" key="2">
    <source>
        <dbReference type="ARBA" id="ARBA00004651"/>
    </source>
</evidence>
<keyword evidence="5" id="KW-1003">Cell membrane</keyword>
<dbReference type="Pfam" id="PF20519">
    <property type="entry name" value="Polycystin_dom"/>
    <property type="match status" value="1"/>
</dbReference>
<comment type="caution">
    <text evidence="20">The sequence shown here is derived from an EMBL/GenBank/DDBJ whole genome shotgun (WGS) entry which is preliminary data.</text>
</comment>
<dbReference type="AlphaFoldDB" id="A0ABD2N948"/>
<evidence type="ECO:0000256" key="14">
    <source>
        <dbReference type="ARBA" id="ARBA00023303"/>
    </source>
</evidence>
<dbReference type="GO" id="GO:0005886">
    <property type="term" value="C:plasma membrane"/>
    <property type="evidence" value="ECO:0007669"/>
    <property type="project" value="UniProtKB-SubCell"/>
</dbReference>
<keyword evidence="4" id="KW-0813">Transport</keyword>
<gene>
    <name evidence="20" type="ORF">HHI36_019990</name>
</gene>
<dbReference type="InterPro" id="IPR013122">
    <property type="entry name" value="PKD1_2_channel"/>
</dbReference>
<evidence type="ECO:0000256" key="15">
    <source>
        <dbReference type="PIRSR" id="PIRSR603915-1"/>
    </source>
</evidence>
<evidence type="ECO:0000256" key="10">
    <source>
        <dbReference type="ARBA" id="ARBA00023136"/>
    </source>
</evidence>
<keyword evidence="6 17" id="KW-0812">Transmembrane</keyword>
<organism evidence="20 21">
    <name type="scientific">Cryptolaemus montrouzieri</name>
    <dbReference type="NCBI Taxonomy" id="559131"/>
    <lineage>
        <taxon>Eukaryota</taxon>
        <taxon>Metazoa</taxon>
        <taxon>Ecdysozoa</taxon>
        <taxon>Arthropoda</taxon>
        <taxon>Hexapoda</taxon>
        <taxon>Insecta</taxon>
        <taxon>Pterygota</taxon>
        <taxon>Neoptera</taxon>
        <taxon>Endopterygota</taxon>
        <taxon>Coleoptera</taxon>
        <taxon>Polyphaga</taxon>
        <taxon>Cucujiformia</taxon>
        <taxon>Coccinelloidea</taxon>
        <taxon>Coccinellidae</taxon>
        <taxon>Scymninae</taxon>
        <taxon>Scymnini</taxon>
        <taxon>Cryptolaemus</taxon>
    </lineage>
</organism>
<comment type="similarity">
    <text evidence="3">Belongs to the polycystin family.</text>
</comment>
<feature type="transmembrane region" description="Helical" evidence="17">
    <location>
        <begin position="460"/>
        <end position="482"/>
    </location>
</feature>
<reference evidence="20 21" key="1">
    <citation type="journal article" date="2021" name="BMC Biol.">
        <title>Horizontally acquired antibacterial genes associated with adaptive radiation of ladybird beetles.</title>
        <authorList>
            <person name="Li H.S."/>
            <person name="Tang X.F."/>
            <person name="Huang Y.H."/>
            <person name="Xu Z.Y."/>
            <person name="Chen M.L."/>
            <person name="Du X.Y."/>
            <person name="Qiu B.Y."/>
            <person name="Chen P.T."/>
            <person name="Zhang W."/>
            <person name="Slipinski A."/>
            <person name="Escalona H.E."/>
            <person name="Waterhouse R.M."/>
            <person name="Zwick A."/>
            <person name="Pang H."/>
        </authorList>
    </citation>
    <scope>NUCLEOTIDE SEQUENCE [LARGE SCALE GENOMIC DNA]</scope>
    <source>
        <strain evidence="20">SYSU2018</strain>
    </source>
</reference>
<dbReference type="InterPro" id="IPR051223">
    <property type="entry name" value="Polycystin"/>
</dbReference>
<dbReference type="SUPFAM" id="SSF81324">
    <property type="entry name" value="Voltage-gated potassium channels"/>
    <property type="match status" value="1"/>
</dbReference>
<keyword evidence="15" id="KW-0479">Metal-binding</keyword>
<feature type="disulfide bond" evidence="16">
    <location>
        <begin position="193"/>
        <end position="206"/>
    </location>
</feature>
<dbReference type="InterPro" id="IPR003915">
    <property type="entry name" value="PKD_2"/>
</dbReference>
<dbReference type="PANTHER" id="PTHR10877">
    <property type="entry name" value="POLYCYSTIN FAMILY MEMBER"/>
    <property type="match status" value="1"/>
</dbReference>
<evidence type="ECO:0000256" key="11">
    <source>
        <dbReference type="ARBA" id="ARBA00023157"/>
    </source>
</evidence>
<name>A0ABD2N948_9CUCU</name>
<dbReference type="EMBL" id="JABFTP020000083">
    <property type="protein sequence ID" value="KAL3275221.1"/>
    <property type="molecule type" value="Genomic_DNA"/>
</dbReference>
<keyword evidence="12" id="KW-0325">Glycoprotein</keyword>
<feature type="transmembrane region" description="Helical" evidence="17">
    <location>
        <begin position="71"/>
        <end position="94"/>
    </location>
</feature>
<evidence type="ECO:0000256" key="7">
    <source>
        <dbReference type="ARBA" id="ARBA00022989"/>
    </source>
</evidence>
<keyword evidence="15" id="KW-0109">Calcium transport</keyword>
<evidence type="ECO:0000256" key="4">
    <source>
        <dbReference type="ARBA" id="ARBA00022448"/>
    </source>
</evidence>
<keyword evidence="13" id="KW-0966">Cell projection</keyword>
<evidence type="ECO:0008006" key="22">
    <source>
        <dbReference type="Google" id="ProtNLM"/>
    </source>
</evidence>
<keyword evidence="7 17" id="KW-1133">Transmembrane helix</keyword>
<feature type="transmembrane region" description="Helical" evidence="17">
    <location>
        <begin position="424"/>
        <end position="440"/>
    </location>
</feature>
<dbReference type="Pfam" id="PF08016">
    <property type="entry name" value="PKD_channel"/>
    <property type="match status" value="1"/>
</dbReference>
<dbReference type="GO" id="GO:0005929">
    <property type="term" value="C:cilium"/>
    <property type="evidence" value="ECO:0007669"/>
    <property type="project" value="UniProtKB-SubCell"/>
</dbReference>
<evidence type="ECO:0000259" key="19">
    <source>
        <dbReference type="Pfam" id="PF20519"/>
    </source>
</evidence>
<dbReference type="Proteomes" id="UP001516400">
    <property type="component" value="Unassembled WGS sequence"/>
</dbReference>
<feature type="transmembrane region" description="Helical" evidence="17">
    <location>
        <begin position="331"/>
        <end position="352"/>
    </location>
</feature>
<proteinExistence type="inferred from homology"/>
<evidence type="ECO:0000256" key="3">
    <source>
        <dbReference type="ARBA" id="ARBA00007200"/>
    </source>
</evidence>
<evidence type="ECO:0000256" key="17">
    <source>
        <dbReference type="SAM" id="Phobius"/>
    </source>
</evidence>
<keyword evidence="15" id="KW-0107">Calcium channel</keyword>
<evidence type="ECO:0000256" key="5">
    <source>
        <dbReference type="ARBA" id="ARBA00022475"/>
    </source>
</evidence>
<evidence type="ECO:0000256" key="9">
    <source>
        <dbReference type="ARBA" id="ARBA00023065"/>
    </source>
</evidence>
<dbReference type="PRINTS" id="PR01433">
    <property type="entry name" value="POLYCYSTIN2"/>
</dbReference>
<feature type="transmembrane region" description="Helical" evidence="17">
    <location>
        <begin position="522"/>
        <end position="543"/>
    </location>
</feature>
<feature type="transmembrane region" description="Helical" evidence="17">
    <location>
        <begin position="364"/>
        <end position="386"/>
    </location>
</feature>
<keyword evidence="11" id="KW-1015">Disulfide bond</keyword>
<dbReference type="InterPro" id="IPR046791">
    <property type="entry name" value="Polycystin_dom"/>
</dbReference>
<protein>
    <recommendedName>
        <fullName evidence="22">Polycystic kidney disease 2-like 1 protein</fullName>
    </recommendedName>
</protein>
<comment type="subcellular location">
    <subcellularLocation>
        <location evidence="2">Cell membrane</location>
        <topology evidence="2">Multi-pass membrane protein</topology>
    </subcellularLocation>
    <subcellularLocation>
        <location evidence="1">Cell projection</location>
        <location evidence="1">Cilium</location>
    </subcellularLocation>
</comment>
<accession>A0ABD2N948</accession>
<keyword evidence="15" id="KW-0106">Calcium</keyword>
<evidence type="ECO:0000256" key="1">
    <source>
        <dbReference type="ARBA" id="ARBA00004138"/>
    </source>
</evidence>
<keyword evidence="14 15" id="KW-0407">Ion channel</keyword>
<keyword evidence="8" id="KW-0175">Coiled coil</keyword>
<evidence type="ECO:0000256" key="8">
    <source>
        <dbReference type="ARBA" id="ARBA00023054"/>
    </source>
</evidence>
<dbReference type="FunFam" id="1.10.287.70:FF:000055">
    <property type="entry name" value="Polycystic kidney disease 2-like 1"/>
    <property type="match status" value="1"/>
</dbReference>
<feature type="binding site" evidence="15">
    <location>
        <position position="637"/>
    </location>
    <ligand>
        <name>Ca(2+)</name>
        <dbReference type="ChEBI" id="CHEBI:29108"/>
        <label>2</label>
    </ligand>
</feature>
<evidence type="ECO:0000256" key="16">
    <source>
        <dbReference type="PIRSR" id="PIRSR603915-2"/>
    </source>
</evidence>
<keyword evidence="21" id="KW-1185">Reference proteome</keyword>
<dbReference type="GO" id="GO:0034220">
    <property type="term" value="P:monoatomic ion transmembrane transport"/>
    <property type="evidence" value="ECO:0007669"/>
    <property type="project" value="UniProtKB-KW"/>
</dbReference>